<keyword evidence="3" id="KW-1185">Reference proteome</keyword>
<evidence type="ECO:0000256" key="1">
    <source>
        <dbReference type="SAM" id="SignalP"/>
    </source>
</evidence>
<accession>G2R0V0</accession>
<gene>
    <name evidence="2" type="ORF">THITE_2112801</name>
</gene>
<feature type="signal peptide" evidence="1">
    <location>
        <begin position="1"/>
        <end position="20"/>
    </location>
</feature>
<proteinExistence type="predicted"/>
<name>G2R0V0_THETT</name>
<dbReference type="HOGENOM" id="CLU_2980740_0_0_1"/>
<dbReference type="Proteomes" id="UP000008181">
    <property type="component" value="Chromosome 2"/>
</dbReference>
<evidence type="ECO:0000313" key="3">
    <source>
        <dbReference type="Proteomes" id="UP000008181"/>
    </source>
</evidence>
<feature type="chain" id="PRO_5003436849" evidence="1">
    <location>
        <begin position="21"/>
        <end position="58"/>
    </location>
</feature>
<dbReference type="RefSeq" id="XP_003651980.1">
    <property type="nucleotide sequence ID" value="XM_003651932.1"/>
</dbReference>
<sequence length="58" mass="5871">MKPIVTSLLAAAASITLALAQNLSGQPACAVSAFLLIPNPQPLFIPIPAPVPKPVSNP</sequence>
<reference evidence="2 3" key="1">
    <citation type="journal article" date="2011" name="Nat. Biotechnol.">
        <title>Comparative genomic analysis of the thermophilic biomass-degrading fungi Myceliophthora thermophila and Thielavia terrestris.</title>
        <authorList>
            <person name="Berka R.M."/>
            <person name="Grigoriev I.V."/>
            <person name="Otillar R."/>
            <person name="Salamov A."/>
            <person name="Grimwood J."/>
            <person name="Reid I."/>
            <person name="Ishmael N."/>
            <person name="John T."/>
            <person name="Darmond C."/>
            <person name="Moisan M.-C."/>
            <person name="Henrissat B."/>
            <person name="Coutinho P.M."/>
            <person name="Lombard V."/>
            <person name="Natvig D.O."/>
            <person name="Lindquist E."/>
            <person name="Schmutz J."/>
            <person name="Lucas S."/>
            <person name="Harris P."/>
            <person name="Powlowski J."/>
            <person name="Bellemare A."/>
            <person name="Taylor D."/>
            <person name="Butler G."/>
            <person name="de Vries R.P."/>
            <person name="Allijn I.E."/>
            <person name="van den Brink J."/>
            <person name="Ushinsky S."/>
            <person name="Storms R."/>
            <person name="Powell A.J."/>
            <person name="Paulsen I.T."/>
            <person name="Elbourne L.D.H."/>
            <person name="Baker S.E."/>
            <person name="Magnuson J."/>
            <person name="LaBoissiere S."/>
            <person name="Clutterbuck A.J."/>
            <person name="Martinez D."/>
            <person name="Wogulis M."/>
            <person name="de Leon A.L."/>
            <person name="Rey M.W."/>
            <person name="Tsang A."/>
        </authorList>
    </citation>
    <scope>NUCLEOTIDE SEQUENCE [LARGE SCALE GENOMIC DNA]</scope>
    <source>
        <strain evidence="3">ATCC 38088 / NRRL 8126</strain>
    </source>
</reference>
<dbReference type="GeneID" id="11517781"/>
<dbReference type="AlphaFoldDB" id="G2R0V0"/>
<organism evidence="2 3">
    <name type="scientific">Thermothielavioides terrestris (strain ATCC 38088 / NRRL 8126)</name>
    <name type="common">Thielavia terrestris</name>
    <dbReference type="NCBI Taxonomy" id="578455"/>
    <lineage>
        <taxon>Eukaryota</taxon>
        <taxon>Fungi</taxon>
        <taxon>Dikarya</taxon>
        <taxon>Ascomycota</taxon>
        <taxon>Pezizomycotina</taxon>
        <taxon>Sordariomycetes</taxon>
        <taxon>Sordariomycetidae</taxon>
        <taxon>Sordariales</taxon>
        <taxon>Chaetomiaceae</taxon>
        <taxon>Thermothielavioides</taxon>
        <taxon>Thermothielavioides terrestris</taxon>
    </lineage>
</organism>
<dbReference type="EMBL" id="CP003010">
    <property type="protein sequence ID" value="AEO65644.1"/>
    <property type="molecule type" value="Genomic_DNA"/>
</dbReference>
<protein>
    <submittedName>
        <fullName evidence="2">Uncharacterized protein</fullName>
    </submittedName>
</protein>
<keyword evidence="1" id="KW-0732">Signal</keyword>
<dbReference type="KEGG" id="ttt:THITE_2112801"/>
<evidence type="ECO:0000313" key="2">
    <source>
        <dbReference type="EMBL" id="AEO65644.1"/>
    </source>
</evidence>